<accession>A0A9Q3PJF3</accession>
<evidence type="ECO:0000313" key="3">
    <source>
        <dbReference type="Proteomes" id="UP000765509"/>
    </source>
</evidence>
<feature type="region of interest" description="Disordered" evidence="1">
    <location>
        <begin position="33"/>
        <end position="64"/>
    </location>
</feature>
<dbReference type="EMBL" id="AVOT02072774">
    <property type="protein sequence ID" value="MBW0562566.1"/>
    <property type="molecule type" value="Genomic_DNA"/>
</dbReference>
<dbReference type="OrthoDB" id="2506366at2759"/>
<dbReference type="AlphaFoldDB" id="A0A9Q3PJF3"/>
<name>A0A9Q3PJF3_9BASI</name>
<feature type="compositionally biased region" description="Basic and acidic residues" evidence="1">
    <location>
        <begin position="35"/>
        <end position="47"/>
    </location>
</feature>
<dbReference type="Proteomes" id="UP000765509">
    <property type="component" value="Unassembled WGS sequence"/>
</dbReference>
<gene>
    <name evidence="2" type="ORF">O181_102281</name>
</gene>
<comment type="caution">
    <text evidence="2">The sequence shown here is derived from an EMBL/GenBank/DDBJ whole genome shotgun (WGS) entry which is preliminary data.</text>
</comment>
<evidence type="ECO:0000313" key="2">
    <source>
        <dbReference type="EMBL" id="MBW0562566.1"/>
    </source>
</evidence>
<proteinExistence type="predicted"/>
<protein>
    <submittedName>
        <fullName evidence="2">Uncharacterized protein</fullName>
    </submittedName>
</protein>
<organism evidence="2 3">
    <name type="scientific">Austropuccinia psidii MF-1</name>
    <dbReference type="NCBI Taxonomy" id="1389203"/>
    <lineage>
        <taxon>Eukaryota</taxon>
        <taxon>Fungi</taxon>
        <taxon>Dikarya</taxon>
        <taxon>Basidiomycota</taxon>
        <taxon>Pucciniomycotina</taxon>
        <taxon>Pucciniomycetes</taxon>
        <taxon>Pucciniales</taxon>
        <taxon>Sphaerophragmiaceae</taxon>
        <taxon>Austropuccinia</taxon>
    </lineage>
</organism>
<reference evidence="2" key="1">
    <citation type="submission" date="2021-03" db="EMBL/GenBank/DDBJ databases">
        <title>Draft genome sequence of rust myrtle Austropuccinia psidii MF-1, a brazilian biotype.</title>
        <authorList>
            <person name="Quecine M.C."/>
            <person name="Pachon D.M.R."/>
            <person name="Bonatelli M.L."/>
            <person name="Correr F.H."/>
            <person name="Franceschini L.M."/>
            <person name="Leite T.F."/>
            <person name="Margarido G.R.A."/>
            <person name="Almeida C.A."/>
            <person name="Ferrarezi J.A."/>
            <person name="Labate C.A."/>
        </authorList>
    </citation>
    <scope>NUCLEOTIDE SEQUENCE</scope>
    <source>
        <strain evidence="2">MF-1</strain>
    </source>
</reference>
<sequence length="123" mass="14534">MRWKNLHGAYIEDDKKTENKTIIPRKYKKPLSNMKRQDLLRESKNDNTETIAEPTQIEQEKKDIKEEKKDIQKIMTQIIKKVLEQKINLTLEQILDISSQFINQLQNFSDEGNNSINVQKSCT</sequence>
<evidence type="ECO:0000256" key="1">
    <source>
        <dbReference type="SAM" id="MobiDB-lite"/>
    </source>
</evidence>
<keyword evidence="3" id="KW-1185">Reference proteome</keyword>